<protein>
    <recommendedName>
        <fullName evidence="3">Phage-Barnase-EndoU-ColicinE5/D-RelE like nuclease 2 domain-containing protein</fullName>
    </recommendedName>
</protein>
<dbReference type="EMBL" id="BAAAGA010000001">
    <property type="protein sequence ID" value="GAA0615061.1"/>
    <property type="molecule type" value="Genomic_DNA"/>
</dbReference>
<proteinExistence type="predicted"/>
<name>A0ABP3RQC6_9CAUL</name>
<dbReference type="RefSeq" id="WP_343790606.1">
    <property type="nucleotide sequence ID" value="NZ_BAAAGA010000001.1"/>
</dbReference>
<organism evidence="1 2">
    <name type="scientific">Brevundimonas kwangchunensis</name>
    <dbReference type="NCBI Taxonomy" id="322163"/>
    <lineage>
        <taxon>Bacteria</taxon>
        <taxon>Pseudomonadati</taxon>
        <taxon>Pseudomonadota</taxon>
        <taxon>Alphaproteobacteria</taxon>
        <taxon>Caulobacterales</taxon>
        <taxon>Caulobacteraceae</taxon>
        <taxon>Brevundimonas</taxon>
    </lineage>
</organism>
<keyword evidence="2" id="KW-1185">Reference proteome</keyword>
<reference evidence="2" key="1">
    <citation type="journal article" date="2019" name="Int. J. Syst. Evol. Microbiol.">
        <title>The Global Catalogue of Microorganisms (GCM) 10K type strain sequencing project: providing services to taxonomists for standard genome sequencing and annotation.</title>
        <authorList>
            <consortium name="The Broad Institute Genomics Platform"/>
            <consortium name="The Broad Institute Genome Sequencing Center for Infectious Disease"/>
            <person name="Wu L."/>
            <person name="Ma J."/>
        </authorList>
    </citation>
    <scope>NUCLEOTIDE SEQUENCE [LARGE SCALE GENOMIC DNA]</scope>
    <source>
        <strain evidence="2">JCM 12928</strain>
    </source>
</reference>
<evidence type="ECO:0008006" key="3">
    <source>
        <dbReference type="Google" id="ProtNLM"/>
    </source>
</evidence>
<evidence type="ECO:0000313" key="1">
    <source>
        <dbReference type="EMBL" id="GAA0615061.1"/>
    </source>
</evidence>
<evidence type="ECO:0000313" key="2">
    <source>
        <dbReference type="Proteomes" id="UP001501352"/>
    </source>
</evidence>
<gene>
    <name evidence="1" type="ORF">GCM10009422_07590</name>
</gene>
<accession>A0ABP3RQC6</accession>
<sequence length="137" mass="15696">MNFAHFQGLYDGLRTDPVIVCNIERELADAIGARVTRVLLSAETLAKQKLRHPDLVPDDYTALRPAILFGECRRDGPNQMVILFVDRHRLGYGVRAYLKATADGRKIYAVSFCKMNERKYRRELAKPLQVIRNHGQI</sequence>
<comment type="caution">
    <text evidence="1">The sequence shown here is derived from an EMBL/GenBank/DDBJ whole genome shotgun (WGS) entry which is preliminary data.</text>
</comment>
<dbReference type="Proteomes" id="UP001501352">
    <property type="component" value="Unassembled WGS sequence"/>
</dbReference>